<feature type="compositionally biased region" description="Pro residues" evidence="11">
    <location>
        <begin position="27"/>
        <end position="39"/>
    </location>
</feature>
<dbReference type="InterPro" id="IPR003538">
    <property type="entry name" value="TonB"/>
</dbReference>
<dbReference type="GO" id="GO:0015031">
    <property type="term" value="P:protein transport"/>
    <property type="evidence" value="ECO:0007669"/>
    <property type="project" value="UniProtKB-UniRule"/>
</dbReference>
<feature type="compositionally biased region" description="Pro residues" evidence="11">
    <location>
        <begin position="63"/>
        <end position="74"/>
    </location>
</feature>
<dbReference type="GO" id="GO:0055085">
    <property type="term" value="P:transmembrane transport"/>
    <property type="evidence" value="ECO:0007669"/>
    <property type="project" value="InterPro"/>
</dbReference>
<dbReference type="InterPro" id="IPR051045">
    <property type="entry name" value="TonB-dependent_transducer"/>
</dbReference>
<evidence type="ECO:0000256" key="6">
    <source>
        <dbReference type="ARBA" id="ARBA00022692"/>
    </source>
</evidence>
<sequence>MVVELSRPVVETMAPPEPVRKTVVPTSPAPTKTPVPNPPLRQIAESASPTPSPAAPALSAANPSPPVAAAPTPGPVEEVVTEPSASAAYLRNPAPEYPAFAQRQGWEGKVLLRVHVLASGRPDSVEIQKSSGRRLLDEAALVAVKGWTFAPAKRGKTAIEGWANVPIEFSLSQ</sequence>
<dbReference type="EMBL" id="CP022579">
    <property type="protein sequence ID" value="QEL65070.1"/>
    <property type="molecule type" value="Genomic_DNA"/>
</dbReference>
<keyword evidence="4 10" id="KW-1003">Cell membrane</keyword>
<dbReference type="GO" id="GO:0030288">
    <property type="term" value="C:outer membrane-bounded periplasmic space"/>
    <property type="evidence" value="ECO:0007669"/>
    <property type="project" value="InterPro"/>
</dbReference>
<dbReference type="GO" id="GO:0015891">
    <property type="term" value="P:siderophore transport"/>
    <property type="evidence" value="ECO:0007669"/>
    <property type="project" value="InterPro"/>
</dbReference>
<evidence type="ECO:0000256" key="9">
    <source>
        <dbReference type="ARBA" id="ARBA00023136"/>
    </source>
</evidence>
<evidence type="ECO:0000256" key="11">
    <source>
        <dbReference type="SAM" id="MobiDB-lite"/>
    </source>
</evidence>
<dbReference type="KEGG" id="otr:OTERR_15940"/>
<dbReference type="GO" id="GO:0031992">
    <property type="term" value="F:energy transducer activity"/>
    <property type="evidence" value="ECO:0007669"/>
    <property type="project" value="InterPro"/>
</dbReference>
<feature type="region of interest" description="Disordered" evidence="11">
    <location>
        <begin position="1"/>
        <end position="84"/>
    </location>
</feature>
<accession>A0A5C1E817</accession>
<keyword evidence="14" id="KW-1185">Reference proteome</keyword>
<dbReference type="InterPro" id="IPR006260">
    <property type="entry name" value="TonB/TolA_C"/>
</dbReference>
<evidence type="ECO:0000256" key="7">
    <source>
        <dbReference type="ARBA" id="ARBA00022927"/>
    </source>
</evidence>
<organism evidence="13 14">
    <name type="scientific">Oryzomicrobium terrae</name>
    <dbReference type="NCBI Taxonomy" id="1735038"/>
    <lineage>
        <taxon>Bacteria</taxon>
        <taxon>Pseudomonadati</taxon>
        <taxon>Pseudomonadota</taxon>
        <taxon>Betaproteobacteria</taxon>
        <taxon>Rhodocyclales</taxon>
        <taxon>Rhodocyclaceae</taxon>
        <taxon>Oryzomicrobium</taxon>
    </lineage>
</organism>
<evidence type="ECO:0000256" key="8">
    <source>
        <dbReference type="ARBA" id="ARBA00022989"/>
    </source>
</evidence>
<keyword evidence="5 10" id="KW-0997">Cell inner membrane</keyword>
<keyword evidence="10" id="KW-0735">Signal-anchor</keyword>
<dbReference type="Proteomes" id="UP000323671">
    <property type="component" value="Chromosome"/>
</dbReference>
<reference evidence="13 14" key="1">
    <citation type="submission" date="2017-07" db="EMBL/GenBank/DDBJ databases">
        <title>Complete genome sequence of Oryzomicrobium terrae TPP412.</title>
        <authorList>
            <person name="Chiu L.-W."/>
            <person name="Lo K.-J."/>
            <person name="Tsai Y.-M."/>
            <person name="Lin S.-S."/>
            <person name="Kuo C.-H."/>
            <person name="Liu C.-T."/>
        </authorList>
    </citation>
    <scope>NUCLEOTIDE SEQUENCE [LARGE SCALE GENOMIC DNA]</scope>
    <source>
        <strain evidence="13 14">TPP412</strain>
    </source>
</reference>
<evidence type="ECO:0000256" key="5">
    <source>
        <dbReference type="ARBA" id="ARBA00022519"/>
    </source>
</evidence>
<dbReference type="PRINTS" id="PR01374">
    <property type="entry name" value="TONBPROTEIN"/>
</dbReference>
<dbReference type="PANTHER" id="PTHR33446">
    <property type="entry name" value="PROTEIN TONB-RELATED"/>
    <property type="match status" value="1"/>
</dbReference>
<proteinExistence type="inferred from homology"/>
<dbReference type="NCBIfam" id="TIGR01352">
    <property type="entry name" value="tonB_Cterm"/>
    <property type="match status" value="1"/>
</dbReference>
<dbReference type="InterPro" id="IPR037682">
    <property type="entry name" value="TonB_C"/>
</dbReference>
<evidence type="ECO:0000256" key="2">
    <source>
        <dbReference type="ARBA" id="ARBA00006555"/>
    </source>
</evidence>
<comment type="function">
    <text evidence="10">Interacts with outer membrane receptor proteins that carry out high-affinity binding and energy dependent uptake into the periplasmic space of specific substrates. It could act to transduce energy from the cytoplasmic membrane to specific energy-requiring processes in the outer membrane, resulting in the release into the periplasm of ligands bound by these outer membrane proteins.</text>
</comment>
<feature type="compositionally biased region" description="Low complexity" evidence="11">
    <location>
        <begin position="75"/>
        <end position="84"/>
    </location>
</feature>
<dbReference type="SUPFAM" id="SSF74653">
    <property type="entry name" value="TolA/TonB C-terminal domain"/>
    <property type="match status" value="1"/>
</dbReference>
<comment type="similarity">
    <text evidence="2 10">Belongs to the TonB family.</text>
</comment>
<evidence type="ECO:0000256" key="4">
    <source>
        <dbReference type="ARBA" id="ARBA00022475"/>
    </source>
</evidence>
<name>A0A5C1E817_9RHOO</name>
<gene>
    <name evidence="13" type="primary">tonB</name>
    <name evidence="13" type="ORF">OTERR_15940</name>
</gene>
<protein>
    <recommendedName>
        <fullName evidence="10">Protein TonB</fullName>
    </recommendedName>
</protein>
<evidence type="ECO:0000259" key="12">
    <source>
        <dbReference type="PROSITE" id="PS52015"/>
    </source>
</evidence>
<evidence type="ECO:0000313" key="13">
    <source>
        <dbReference type="EMBL" id="QEL65070.1"/>
    </source>
</evidence>
<evidence type="ECO:0000256" key="3">
    <source>
        <dbReference type="ARBA" id="ARBA00022448"/>
    </source>
</evidence>
<feature type="domain" description="TonB C-terminal" evidence="12">
    <location>
        <begin position="82"/>
        <end position="173"/>
    </location>
</feature>
<keyword evidence="8" id="KW-1133">Transmembrane helix</keyword>
<keyword evidence="7 10" id="KW-0653">Protein transport</keyword>
<feature type="compositionally biased region" description="Low complexity" evidence="11">
    <location>
        <begin position="44"/>
        <end position="62"/>
    </location>
</feature>
<comment type="subcellular location">
    <subcellularLocation>
        <location evidence="1 10">Cell inner membrane</location>
        <topology evidence="1 10">Single-pass membrane protein</topology>
        <orientation evidence="1 10">Periplasmic side</orientation>
    </subcellularLocation>
</comment>
<dbReference type="PROSITE" id="PS52015">
    <property type="entry name" value="TONB_CTD"/>
    <property type="match status" value="1"/>
</dbReference>
<dbReference type="AlphaFoldDB" id="A0A5C1E817"/>
<keyword evidence="3 10" id="KW-0813">Transport</keyword>
<keyword evidence="9" id="KW-0472">Membrane</keyword>
<dbReference type="Pfam" id="PF03544">
    <property type="entry name" value="TonB_C"/>
    <property type="match status" value="1"/>
</dbReference>
<dbReference type="Gene3D" id="3.30.1150.10">
    <property type="match status" value="1"/>
</dbReference>
<evidence type="ECO:0000256" key="10">
    <source>
        <dbReference type="RuleBase" id="RU362123"/>
    </source>
</evidence>
<keyword evidence="6" id="KW-0812">Transmembrane</keyword>
<dbReference type="PANTHER" id="PTHR33446:SF2">
    <property type="entry name" value="PROTEIN TONB"/>
    <property type="match status" value="1"/>
</dbReference>
<evidence type="ECO:0000256" key="1">
    <source>
        <dbReference type="ARBA" id="ARBA00004383"/>
    </source>
</evidence>
<evidence type="ECO:0000313" key="14">
    <source>
        <dbReference type="Proteomes" id="UP000323671"/>
    </source>
</evidence>
<dbReference type="GO" id="GO:0098797">
    <property type="term" value="C:plasma membrane protein complex"/>
    <property type="evidence" value="ECO:0007669"/>
    <property type="project" value="TreeGrafter"/>
</dbReference>